<dbReference type="RefSeq" id="YP_316617.1">
    <property type="nucleotide sequence ID" value="NC_007405.1"/>
</dbReference>
<gene>
    <name evidence="4" type="primary">rps14</name>
</gene>
<dbReference type="InterPro" id="IPR001209">
    <property type="entry name" value="Ribosomal_uS14"/>
</dbReference>
<proteinExistence type="inferred from homology"/>
<dbReference type="EMBL" id="DQ186202">
    <property type="protein sequence ID" value="AAZ99424.1"/>
    <property type="molecule type" value="Genomic_DNA"/>
</dbReference>
<dbReference type="SUPFAM" id="SSF57716">
    <property type="entry name" value="Glucocorticoid receptor-like (DNA-binding domain)"/>
    <property type="match status" value="1"/>
</dbReference>
<evidence type="ECO:0000313" key="4">
    <source>
        <dbReference type="EMBL" id="AAZ99424.1"/>
    </source>
</evidence>
<reference evidence="4" key="1">
    <citation type="journal article" date="2004" name="Science">
        <title>The genome of the diatom Thalassiosira pseudonana: ecology, evolution, and metabolism.</title>
        <authorList>
            <person name="Armbrust E.V."/>
            <person name="Berges J.A."/>
            <person name="Bowler C."/>
            <person name="Green B.R."/>
            <person name="Martinez D."/>
            <person name="Putnam N.H."/>
            <person name="Zhou S."/>
            <person name="Allen A.E."/>
            <person name="Apt K.E."/>
            <person name="Bechner M."/>
            <person name="Brzezinski M.A."/>
            <person name="Chaal B.K."/>
            <person name="Chiovitti A."/>
            <person name="Davis A.K."/>
            <person name="Demarest M.S."/>
            <person name="Detter J.C."/>
            <person name="Glavina T."/>
            <person name="Goodstein D."/>
            <person name="Hadi M.Z."/>
            <person name="Hellsten U."/>
            <person name="Hildebrand M."/>
            <person name="Jenkins B.D."/>
            <person name="Jurka J."/>
            <person name="Kapitonov V.V."/>
            <person name="Kroger N."/>
            <person name="Lau W.W."/>
            <person name="Lane T.W."/>
            <person name="Larimer F.W."/>
            <person name="Lippmeier J.C."/>
            <person name="Lucas S."/>
            <person name="Medina M."/>
            <person name="Montsant A."/>
            <person name="Obornik M."/>
            <person name="Parker M.S."/>
            <person name="Palenik B."/>
            <person name="Pazour G.J."/>
            <person name="Richardson P.M."/>
            <person name="Rynearson T.A."/>
            <person name="Saito M.A."/>
            <person name="Schwartz D.C."/>
            <person name="Thamatrakoln K."/>
            <person name="Valentin K."/>
            <person name="Vardi A."/>
            <person name="Wilkerson F.P."/>
            <person name="Rokhsar D.S."/>
        </authorList>
    </citation>
    <scope>NUCLEOTIDE SEQUENCE</scope>
</reference>
<name>Q3S280_THAPS</name>
<keyword evidence="4" id="KW-0496">Mitochondrion</keyword>
<accession>Q3S280</accession>
<dbReference type="GO" id="GO:0005737">
    <property type="term" value="C:cytoplasm"/>
    <property type="evidence" value="ECO:0007669"/>
    <property type="project" value="UniProtKB-ARBA"/>
</dbReference>
<dbReference type="GO" id="GO:0006412">
    <property type="term" value="P:translation"/>
    <property type="evidence" value="ECO:0007669"/>
    <property type="project" value="InterPro"/>
</dbReference>
<evidence type="ECO:0000256" key="1">
    <source>
        <dbReference type="ARBA" id="ARBA00009083"/>
    </source>
</evidence>
<dbReference type="Pfam" id="PF00253">
    <property type="entry name" value="Ribosomal_S14"/>
    <property type="match status" value="1"/>
</dbReference>
<dbReference type="AlphaFoldDB" id="Q3S280"/>
<evidence type="ECO:0000256" key="2">
    <source>
        <dbReference type="ARBA" id="ARBA00022980"/>
    </source>
</evidence>
<organism evidence="4">
    <name type="scientific">Thalassiosira pseudonana</name>
    <name type="common">Marine diatom</name>
    <name type="synonym">Cyclotella nana</name>
    <dbReference type="NCBI Taxonomy" id="35128"/>
    <lineage>
        <taxon>Eukaryota</taxon>
        <taxon>Sar</taxon>
        <taxon>Stramenopiles</taxon>
        <taxon>Ochrophyta</taxon>
        <taxon>Bacillariophyta</taxon>
        <taxon>Coscinodiscophyceae</taxon>
        <taxon>Thalassiosirophycidae</taxon>
        <taxon>Thalassiosirales</taxon>
        <taxon>Thalassiosiraceae</taxon>
        <taxon>Thalassiosira</taxon>
    </lineage>
</organism>
<dbReference type="PANTHER" id="PTHR19836:SF19">
    <property type="entry name" value="SMALL RIBOSOMAL SUBUNIT PROTEIN US14M"/>
    <property type="match status" value="1"/>
</dbReference>
<protein>
    <submittedName>
        <fullName evidence="4">Ribosomal protein S14</fullName>
    </submittedName>
</protein>
<keyword evidence="3" id="KW-0687">Ribonucleoprotein</keyword>
<keyword evidence="2 4" id="KW-0689">Ribosomal protein</keyword>
<reference evidence="4" key="3">
    <citation type="submission" date="2005-08" db="EMBL/GenBank/DDBJ databases">
        <authorList>
            <person name="Oudot-Le Secq M.-P."/>
            <person name="Green B.R."/>
        </authorList>
    </citation>
    <scope>NUCLEOTIDE SEQUENCE</scope>
</reference>
<dbReference type="GO" id="GO:0003735">
    <property type="term" value="F:structural constituent of ribosome"/>
    <property type="evidence" value="ECO:0007669"/>
    <property type="project" value="InterPro"/>
</dbReference>
<evidence type="ECO:0000256" key="3">
    <source>
        <dbReference type="ARBA" id="ARBA00023274"/>
    </source>
</evidence>
<dbReference type="GO" id="GO:1990904">
    <property type="term" value="C:ribonucleoprotein complex"/>
    <property type="evidence" value="ECO:0007669"/>
    <property type="project" value="UniProtKB-KW"/>
</dbReference>
<reference evidence="4" key="2">
    <citation type="submission" date="2005-08" db="EMBL/GenBank/DDBJ databases">
        <authorList>
            <person name="Medina M."/>
        </authorList>
    </citation>
    <scope>NUCLEOTIDE SEQUENCE</scope>
</reference>
<dbReference type="GO" id="GO:0005840">
    <property type="term" value="C:ribosome"/>
    <property type="evidence" value="ECO:0007669"/>
    <property type="project" value="UniProtKB-KW"/>
</dbReference>
<sequence length="100" mass="11803">MKNQIQKDSHIRKLFNKRELSYNILKSIIQNENLPLTTKWNAIIKLSNLSVSQNKTRFVHRCVLTNRKAKFNRIFKKFSRLSFLRLARSGSVPGLKKSSW</sequence>
<comment type="similarity">
    <text evidence="1">Belongs to the universal ribosomal protein uS14 family.</text>
</comment>
<dbReference type="GeneID" id="3671184"/>
<dbReference type="Gene3D" id="1.10.287.1480">
    <property type="match status" value="1"/>
</dbReference>
<geneLocation type="mitochondrion" evidence="4"/>
<dbReference type="PANTHER" id="PTHR19836">
    <property type="entry name" value="30S RIBOSOMAL PROTEIN S14"/>
    <property type="match status" value="1"/>
</dbReference>